<dbReference type="GO" id="GO:0006633">
    <property type="term" value="P:fatty acid biosynthetic process"/>
    <property type="evidence" value="ECO:0007669"/>
    <property type="project" value="TreeGrafter"/>
</dbReference>
<accession>A0A7H0I6B3</accession>
<dbReference type="InterPro" id="IPR000873">
    <property type="entry name" value="AMP-dep_synth/lig_dom"/>
</dbReference>
<name>A0A7H0I6B3_9ACTN</name>
<dbReference type="Gene3D" id="3.40.50.12780">
    <property type="entry name" value="N-terminal domain of ligase-like"/>
    <property type="match status" value="1"/>
</dbReference>
<feature type="domain" description="AMP-dependent synthetase/ligase" evidence="2">
    <location>
        <begin position="23"/>
        <end position="404"/>
    </location>
</feature>
<dbReference type="GO" id="GO:0070566">
    <property type="term" value="F:adenylyltransferase activity"/>
    <property type="evidence" value="ECO:0007669"/>
    <property type="project" value="TreeGrafter"/>
</dbReference>
<dbReference type="InterPro" id="IPR045851">
    <property type="entry name" value="AMP-bd_C_sf"/>
</dbReference>
<evidence type="ECO:0000313" key="4">
    <source>
        <dbReference type="Proteomes" id="UP000516052"/>
    </source>
</evidence>
<dbReference type="InterPro" id="IPR042099">
    <property type="entry name" value="ANL_N_sf"/>
</dbReference>
<dbReference type="EMBL" id="CP060828">
    <property type="protein sequence ID" value="QNP68329.1"/>
    <property type="molecule type" value="Genomic_DNA"/>
</dbReference>
<dbReference type="PROSITE" id="PS00455">
    <property type="entry name" value="AMP_BINDING"/>
    <property type="match status" value="1"/>
</dbReference>
<organism evidence="3 4">
    <name type="scientific">Streptomyces roseirectus</name>
    <dbReference type="NCBI Taxonomy" id="2768066"/>
    <lineage>
        <taxon>Bacteria</taxon>
        <taxon>Bacillati</taxon>
        <taxon>Actinomycetota</taxon>
        <taxon>Actinomycetes</taxon>
        <taxon>Kitasatosporales</taxon>
        <taxon>Streptomycetaceae</taxon>
        <taxon>Streptomyces</taxon>
    </lineage>
</organism>
<reference evidence="3 4" key="1">
    <citation type="submission" date="2020-08" db="EMBL/GenBank/DDBJ databases">
        <title>A novel species.</title>
        <authorList>
            <person name="Gao J."/>
        </authorList>
    </citation>
    <scope>NUCLEOTIDE SEQUENCE [LARGE SCALE GENOMIC DNA]</scope>
    <source>
        <strain evidence="3 4">CRXT-G-22</strain>
    </source>
</reference>
<dbReference type="Proteomes" id="UP000516052">
    <property type="component" value="Chromosome"/>
</dbReference>
<dbReference type="Pfam" id="PF00501">
    <property type="entry name" value="AMP-binding"/>
    <property type="match status" value="1"/>
</dbReference>
<sequence>MTSLLGWLDDPAESAGISFRAGDGWQRHSHRSTAEAVLRVAGGLRDAGIRSGDVVSVVLPTGHDFVVAFFGALAAGATPNPIAPPTVFAGSATYVEQTSRLLRAAGPSAVLTDADGLEPVGQACRPIGDGVPLLTVGQLRSAAPPPVRPPAAETALLQFTSGSTGDPRAVEVSRESLETNLAGIAGWLGMRPGDTTATWLPVHHDMGLIGCLLTPVVTGTSVLALSQVRFVRSPLLWLECFGVHGATLTATPSFGLAHALRYVTARPRALDGWDLSRWRSVIVGAERIAPALLRRFAAALRPWGFDEAALCPAYGLAESTLAVTGVRPGGGVRVCPAPAGPRAPAGRPVPLRATAPSAAVESPLVGCGAPLAGAEIRILDEDGRDAPEGRIGEITVSGPCVASGLRHRDGIRPVTDGDGRLRTGDAGFLRDGELFVVGRMGDALKVRGRTVFAEDVEERVADCLDPARHRVAALLGTDASGDTAVLLIEGRVDADGGTQVPWDAVSAVLRACVGAEVRRLLFHGPPGAIARTTSGKPRRRLLWQRLTGEERPDDVIAYTPDAADRVEVS</sequence>
<evidence type="ECO:0000259" key="2">
    <source>
        <dbReference type="Pfam" id="PF00501"/>
    </source>
</evidence>
<keyword evidence="4" id="KW-1185">Reference proteome</keyword>
<evidence type="ECO:0000313" key="3">
    <source>
        <dbReference type="EMBL" id="QNP68329.1"/>
    </source>
</evidence>
<protein>
    <submittedName>
        <fullName evidence="3">AMP-binding protein</fullName>
    </submittedName>
</protein>
<dbReference type="GO" id="GO:0005886">
    <property type="term" value="C:plasma membrane"/>
    <property type="evidence" value="ECO:0007669"/>
    <property type="project" value="TreeGrafter"/>
</dbReference>
<dbReference type="RefSeq" id="WP_187745371.1">
    <property type="nucleotide sequence ID" value="NZ_CP060828.1"/>
</dbReference>
<comment type="similarity">
    <text evidence="1">Belongs to the ATP-dependent AMP-binding enzyme family.</text>
</comment>
<gene>
    <name evidence="3" type="ORF">IAG44_01810</name>
</gene>
<dbReference type="Gene3D" id="3.30.300.30">
    <property type="match status" value="1"/>
</dbReference>
<evidence type="ECO:0000256" key="1">
    <source>
        <dbReference type="ARBA" id="ARBA00006432"/>
    </source>
</evidence>
<dbReference type="KEGG" id="sroi:IAG44_01810"/>
<dbReference type="PANTHER" id="PTHR22754:SF32">
    <property type="entry name" value="DISCO-INTERACTING PROTEIN 2"/>
    <property type="match status" value="1"/>
</dbReference>
<dbReference type="SUPFAM" id="SSF56801">
    <property type="entry name" value="Acetyl-CoA synthetase-like"/>
    <property type="match status" value="1"/>
</dbReference>
<proteinExistence type="inferred from homology"/>
<dbReference type="PANTHER" id="PTHR22754">
    <property type="entry name" value="DISCO-INTERACTING PROTEIN 2 DIP2 -RELATED"/>
    <property type="match status" value="1"/>
</dbReference>
<dbReference type="AlphaFoldDB" id="A0A7H0I6B3"/>
<dbReference type="InterPro" id="IPR020845">
    <property type="entry name" value="AMP-binding_CS"/>
</dbReference>